<organism evidence="2 3">
    <name type="scientific">Massilia hydrophila</name>
    <dbReference type="NCBI Taxonomy" id="3044279"/>
    <lineage>
        <taxon>Bacteria</taxon>
        <taxon>Pseudomonadati</taxon>
        <taxon>Pseudomonadota</taxon>
        <taxon>Betaproteobacteria</taxon>
        <taxon>Burkholderiales</taxon>
        <taxon>Oxalobacteraceae</taxon>
        <taxon>Telluria group</taxon>
        <taxon>Massilia</taxon>
    </lineage>
</organism>
<dbReference type="EMBL" id="JAHYBX010000005">
    <property type="protein sequence ID" value="MCA1857093.1"/>
    <property type="molecule type" value="Genomic_DNA"/>
</dbReference>
<sequence>MLHRAHVFSDTPPGLTATLNFDQAGVSNMKRQAGMTLFETMIVLAIVAFLMGAVISANQFVERATVKALLGEMDDVKHMLYAYREQFGRVPGDDGTAQNRFPNTVGSDWYVGSANNALIDGTTSSDWWGYHMDFPNSGLVQHEEALFWHHVRRAGLATGDPRYFGAFNAVKGVLGISSTKNMPTRPPGISAQYNVCSSTIPGKLARMMDAEVDDGDAESGMMWAAAETNNRPVKTATQATPYDNEKRYTVCTAF</sequence>
<dbReference type="Gene3D" id="3.30.700.10">
    <property type="entry name" value="Glycoprotein, Type 4 Pilin"/>
    <property type="match status" value="1"/>
</dbReference>
<keyword evidence="1" id="KW-0472">Membrane</keyword>
<comment type="caution">
    <text evidence="2">The sequence shown here is derived from an EMBL/GenBank/DDBJ whole genome shotgun (WGS) entry which is preliminary data.</text>
</comment>
<evidence type="ECO:0000313" key="3">
    <source>
        <dbReference type="Proteomes" id="UP001198602"/>
    </source>
</evidence>
<proteinExistence type="predicted"/>
<feature type="transmembrane region" description="Helical" evidence="1">
    <location>
        <begin position="37"/>
        <end position="57"/>
    </location>
</feature>
<dbReference type="Pfam" id="PF07963">
    <property type="entry name" value="N_methyl"/>
    <property type="match status" value="1"/>
</dbReference>
<reference evidence="2 3" key="1">
    <citation type="submission" date="2021-07" db="EMBL/GenBank/DDBJ databases">
        <title>Characterization of Violacein-producing bacteria and related species.</title>
        <authorList>
            <person name="Wilson H.S."/>
            <person name="De Leon M.E."/>
        </authorList>
    </citation>
    <scope>NUCLEOTIDE SEQUENCE [LARGE SCALE GENOMIC DNA]</scope>
    <source>
        <strain evidence="2 3">HSC-2F05</strain>
    </source>
</reference>
<keyword evidence="1" id="KW-0812">Transmembrane</keyword>
<keyword evidence="3" id="KW-1185">Reference proteome</keyword>
<gene>
    <name evidence="2" type="ORF">LE190_14320</name>
</gene>
<dbReference type="InterPro" id="IPR045584">
    <property type="entry name" value="Pilin-like"/>
</dbReference>
<accession>A0ABS7YBN4</accession>
<dbReference type="NCBIfam" id="TIGR02532">
    <property type="entry name" value="IV_pilin_GFxxxE"/>
    <property type="match status" value="1"/>
</dbReference>
<dbReference type="InterPro" id="IPR012902">
    <property type="entry name" value="N_methyl_site"/>
</dbReference>
<evidence type="ECO:0000313" key="2">
    <source>
        <dbReference type="EMBL" id="MCA1857093.1"/>
    </source>
</evidence>
<evidence type="ECO:0000256" key="1">
    <source>
        <dbReference type="SAM" id="Phobius"/>
    </source>
</evidence>
<dbReference type="RefSeq" id="WP_225239335.1">
    <property type="nucleotide sequence ID" value="NZ_JAHYBX010000005.1"/>
</dbReference>
<protein>
    <submittedName>
        <fullName evidence="2">Type II secretion system GspH family protein</fullName>
    </submittedName>
</protein>
<keyword evidence="1" id="KW-1133">Transmembrane helix</keyword>
<name>A0ABS7YBN4_9BURK</name>
<dbReference type="Proteomes" id="UP001198602">
    <property type="component" value="Unassembled WGS sequence"/>
</dbReference>
<dbReference type="SUPFAM" id="SSF54523">
    <property type="entry name" value="Pili subunits"/>
    <property type="match status" value="1"/>
</dbReference>